<organism evidence="2 3">
    <name type="scientific">Polyplax serrata</name>
    <name type="common">Common mouse louse</name>
    <dbReference type="NCBI Taxonomy" id="468196"/>
    <lineage>
        <taxon>Eukaryota</taxon>
        <taxon>Metazoa</taxon>
        <taxon>Ecdysozoa</taxon>
        <taxon>Arthropoda</taxon>
        <taxon>Hexapoda</taxon>
        <taxon>Insecta</taxon>
        <taxon>Pterygota</taxon>
        <taxon>Neoptera</taxon>
        <taxon>Paraneoptera</taxon>
        <taxon>Psocodea</taxon>
        <taxon>Troctomorpha</taxon>
        <taxon>Phthiraptera</taxon>
        <taxon>Anoplura</taxon>
        <taxon>Polyplacidae</taxon>
        <taxon>Polyplax</taxon>
    </lineage>
</organism>
<proteinExistence type="predicted"/>
<feature type="region of interest" description="Disordered" evidence="1">
    <location>
        <begin position="282"/>
        <end position="336"/>
    </location>
</feature>
<reference evidence="2 3" key="1">
    <citation type="submission" date="2023-09" db="EMBL/GenBank/DDBJ databases">
        <title>Genomes of two closely related lineages of the louse Polyplax serrata with different host specificities.</title>
        <authorList>
            <person name="Martinu J."/>
            <person name="Tarabai H."/>
            <person name="Stefka J."/>
            <person name="Hypsa V."/>
        </authorList>
    </citation>
    <scope>NUCLEOTIDE SEQUENCE [LARGE SCALE GENOMIC DNA]</scope>
    <source>
        <strain evidence="2">98ZLc_SE</strain>
    </source>
</reference>
<feature type="compositionally biased region" description="Low complexity" evidence="1">
    <location>
        <begin position="23"/>
        <end position="32"/>
    </location>
</feature>
<evidence type="ECO:0000313" key="2">
    <source>
        <dbReference type="EMBL" id="KAK6623845.1"/>
    </source>
</evidence>
<accession>A0ABR1AMY5</accession>
<comment type="caution">
    <text evidence="2">The sequence shown here is derived from an EMBL/GenBank/DDBJ whole genome shotgun (WGS) entry which is preliminary data.</text>
</comment>
<feature type="region of interest" description="Disordered" evidence="1">
    <location>
        <begin position="229"/>
        <end position="257"/>
    </location>
</feature>
<keyword evidence="3" id="KW-1185">Reference proteome</keyword>
<protein>
    <submittedName>
        <fullName evidence="2">Uncharacterized protein</fullName>
    </submittedName>
</protein>
<feature type="compositionally biased region" description="Polar residues" evidence="1">
    <location>
        <begin position="242"/>
        <end position="254"/>
    </location>
</feature>
<evidence type="ECO:0000256" key="1">
    <source>
        <dbReference type="SAM" id="MobiDB-lite"/>
    </source>
</evidence>
<feature type="compositionally biased region" description="Basic and acidic residues" evidence="1">
    <location>
        <begin position="283"/>
        <end position="293"/>
    </location>
</feature>
<sequence>MLRSGSISPFKFRKAIKEEQKGQQQQQQQQHQSKCVRREPERSSFRRGILVTANQKTEKKSFPDGKSPGQKHDKKSVSFEPEIHLSNRIISHLTAKHSDELQPVNLPRSRRRYRKAEQILGITGNWKGYEAGDVLGRSVNLTDRKREETGKKSVTFLDDKLKTGFTNDGFVLSPPSVCQPKEVSIGEGISNEGFVSSPVENWRKSAGSRPKPIISPTDDFLQSLSARYSPEPKYPGGIQNDGFLSSPDSLQSEPQEGKLLEKSNKKIKGFVNQMINISNRKLSSNEKENIPKDTKRRRGLLGKKSFGRGDQRDQERETTCNEVPQPVKGTPKKEVSVEPFQQEVKLETEPESVAAVQSPCRDSYFTNLNTEIKLIRQQKYHSMSSRFEM</sequence>
<feature type="region of interest" description="Disordered" evidence="1">
    <location>
        <begin position="1"/>
        <end position="80"/>
    </location>
</feature>
<dbReference type="EMBL" id="JAWJWF010000046">
    <property type="protein sequence ID" value="KAK6623845.1"/>
    <property type="molecule type" value="Genomic_DNA"/>
</dbReference>
<evidence type="ECO:0000313" key="3">
    <source>
        <dbReference type="Proteomes" id="UP001359485"/>
    </source>
</evidence>
<gene>
    <name evidence="2" type="ORF">RUM44_010701</name>
</gene>
<name>A0ABR1AMY5_POLSC</name>
<feature type="compositionally biased region" description="Basic and acidic residues" evidence="1">
    <location>
        <begin position="307"/>
        <end position="319"/>
    </location>
</feature>
<dbReference type="Proteomes" id="UP001359485">
    <property type="component" value="Unassembled WGS sequence"/>
</dbReference>